<reference evidence="2 3" key="1">
    <citation type="journal article" date="2015" name="Stand. Genomic Sci.">
        <title>Genomic Encyclopedia of Bacterial and Archaeal Type Strains, Phase III: the genomes of soil and plant-associated and newly described type strains.</title>
        <authorList>
            <person name="Whitman W.B."/>
            <person name="Woyke T."/>
            <person name="Klenk H.P."/>
            <person name="Zhou Y."/>
            <person name="Lilburn T.G."/>
            <person name="Beck B.J."/>
            <person name="De Vos P."/>
            <person name="Vandamme P."/>
            <person name="Eisen J.A."/>
            <person name="Garrity G."/>
            <person name="Hugenholtz P."/>
            <person name="Kyrpides N.C."/>
        </authorList>
    </citation>
    <scope>NUCLEOTIDE SEQUENCE [LARGE SCALE GENOMIC DNA]</scope>
    <source>
        <strain evidence="2 3">VKM Ac-2572</strain>
    </source>
</reference>
<evidence type="ECO:0000313" key="2">
    <source>
        <dbReference type="EMBL" id="TCO15406.1"/>
    </source>
</evidence>
<accession>A0A4R2GWZ0</accession>
<organism evidence="2 3">
    <name type="scientific">Kribbella steppae</name>
    <dbReference type="NCBI Taxonomy" id="2512223"/>
    <lineage>
        <taxon>Bacteria</taxon>
        <taxon>Bacillati</taxon>
        <taxon>Actinomycetota</taxon>
        <taxon>Actinomycetes</taxon>
        <taxon>Propionibacteriales</taxon>
        <taxon>Kribbellaceae</taxon>
        <taxon>Kribbella</taxon>
    </lineage>
</organism>
<proteinExistence type="predicted"/>
<protein>
    <submittedName>
        <fullName evidence="2">Uncharacterized protein</fullName>
    </submittedName>
</protein>
<keyword evidence="3" id="KW-1185">Reference proteome</keyword>
<comment type="caution">
    <text evidence="2">The sequence shown here is derived from an EMBL/GenBank/DDBJ whole genome shotgun (WGS) entry which is preliminary data.</text>
</comment>
<feature type="region of interest" description="Disordered" evidence="1">
    <location>
        <begin position="24"/>
        <end position="44"/>
    </location>
</feature>
<dbReference type="AlphaFoldDB" id="A0A4R2GWZ0"/>
<name>A0A4R2GWZ0_9ACTN</name>
<gene>
    <name evidence="2" type="ORF">EV652_12264</name>
</gene>
<dbReference type="EMBL" id="SLWN01000022">
    <property type="protein sequence ID" value="TCO15406.1"/>
    <property type="molecule type" value="Genomic_DNA"/>
</dbReference>
<dbReference type="Proteomes" id="UP000294508">
    <property type="component" value="Unassembled WGS sequence"/>
</dbReference>
<evidence type="ECO:0000256" key="1">
    <source>
        <dbReference type="SAM" id="MobiDB-lite"/>
    </source>
</evidence>
<sequence>MTSHRPRRSRALRSVSSAINFSAETARRSAKRARSTGCASAETPASDFACAPNASDASAAPSSHRLTEELLRLGGGLESLGQEVLHQISVTARGNQRVCGVQALDCRPDQTVCLLDHARVDIHPPVRALPDHVVDSARCRASICGPGGRHDDCRTSLLTWKIWIAASDNSPDLRLACTLFEPPACPPRATQSILRFRARMRLPLVVRRSPAGLIHPSPINVPCPKRTGYRTLAYVAAARIRQVNKPAPPETVRTT</sequence>
<evidence type="ECO:0000313" key="3">
    <source>
        <dbReference type="Proteomes" id="UP000294508"/>
    </source>
</evidence>